<evidence type="ECO:0000313" key="2">
    <source>
        <dbReference type="EMBL" id="KGO87561.1"/>
    </source>
</evidence>
<dbReference type="STRING" id="1121895.GCA_000378485_01466"/>
<dbReference type="OrthoDB" id="1143855at2"/>
<evidence type="ECO:0000259" key="1">
    <source>
        <dbReference type="Pfam" id="PF13648"/>
    </source>
</evidence>
<dbReference type="AlphaFoldDB" id="A0A0A2M7E6"/>
<gene>
    <name evidence="2" type="ORF">Q765_05330</name>
</gene>
<keyword evidence="3" id="KW-1185">Reference proteome</keyword>
<feature type="domain" description="Lipocalin-like" evidence="1">
    <location>
        <begin position="29"/>
        <end position="119"/>
    </location>
</feature>
<dbReference type="PROSITE" id="PS51257">
    <property type="entry name" value="PROKAR_LIPOPROTEIN"/>
    <property type="match status" value="1"/>
</dbReference>
<dbReference type="RefSeq" id="WP_020212608.1">
    <property type="nucleotide sequence ID" value="NZ_JRLX01000004.1"/>
</dbReference>
<reference evidence="2 3" key="1">
    <citation type="submission" date="2013-09" db="EMBL/GenBank/DDBJ databases">
        <authorList>
            <person name="Zeng Z."/>
            <person name="Chen C."/>
        </authorList>
    </citation>
    <scope>NUCLEOTIDE SEQUENCE [LARGE SCALE GENOMIC DNA]</scope>
    <source>
        <strain evidence="2 3">WB 3.3-2</strain>
    </source>
</reference>
<dbReference type="Pfam" id="PF13648">
    <property type="entry name" value="Lipocalin_4"/>
    <property type="match status" value="1"/>
</dbReference>
<sequence>MKKIALLLFTSFAIFSCSNKVDIDDLSKINGYWEIESVIMPDGNEKDYTVNPTIDYFEIKGKSGFRKKVMPQFDGSYRVNDLSEKITIIQKDNKVYMDYATNYAKWQEELVELDHDLLVVKNQHGIEYHYKKPKPFSVK</sequence>
<protein>
    <recommendedName>
        <fullName evidence="1">Lipocalin-like domain-containing protein</fullName>
    </recommendedName>
</protein>
<dbReference type="InterPro" id="IPR024311">
    <property type="entry name" value="Lipocalin-like"/>
</dbReference>
<dbReference type="EMBL" id="JRLX01000004">
    <property type="protein sequence ID" value="KGO87561.1"/>
    <property type="molecule type" value="Genomic_DNA"/>
</dbReference>
<name>A0A0A2M7E6_9FLAO</name>
<evidence type="ECO:0000313" key="3">
    <source>
        <dbReference type="Proteomes" id="UP000030152"/>
    </source>
</evidence>
<accession>A0A0A2M7E6</accession>
<dbReference type="eggNOG" id="ENOG5032S0M">
    <property type="taxonomic scope" value="Bacteria"/>
</dbReference>
<organism evidence="2 3">
    <name type="scientific">Flavobacterium rivuli WB 3.3-2 = DSM 21788</name>
    <dbReference type="NCBI Taxonomy" id="1121895"/>
    <lineage>
        <taxon>Bacteria</taxon>
        <taxon>Pseudomonadati</taxon>
        <taxon>Bacteroidota</taxon>
        <taxon>Flavobacteriia</taxon>
        <taxon>Flavobacteriales</taxon>
        <taxon>Flavobacteriaceae</taxon>
        <taxon>Flavobacterium</taxon>
    </lineage>
</organism>
<proteinExistence type="predicted"/>
<dbReference type="Proteomes" id="UP000030152">
    <property type="component" value="Unassembled WGS sequence"/>
</dbReference>
<comment type="caution">
    <text evidence="2">The sequence shown here is derived from an EMBL/GenBank/DDBJ whole genome shotgun (WGS) entry which is preliminary data.</text>
</comment>